<dbReference type="InterPro" id="IPR049163">
    <property type="entry name" value="Pif1-like_2B_dom"/>
</dbReference>
<dbReference type="EMBL" id="BGPR01000424">
    <property type="protein sequence ID" value="GBM19497.1"/>
    <property type="molecule type" value="Genomic_DNA"/>
</dbReference>
<evidence type="ECO:0000313" key="2">
    <source>
        <dbReference type="EMBL" id="GBM19497.1"/>
    </source>
</evidence>
<gene>
    <name evidence="2" type="ORF">AVEN_259392_1</name>
</gene>
<reference evidence="2 3" key="1">
    <citation type="journal article" date="2019" name="Sci. Rep.">
        <title>Orb-weaving spider Araneus ventricosus genome elucidates the spidroin gene catalogue.</title>
        <authorList>
            <person name="Kono N."/>
            <person name="Nakamura H."/>
            <person name="Ohtoshi R."/>
            <person name="Moran D.A.P."/>
            <person name="Shinohara A."/>
            <person name="Yoshida Y."/>
            <person name="Fujiwara M."/>
            <person name="Mori M."/>
            <person name="Tomita M."/>
            <person name="Arakawa K."/>
        </authorList>
    </citation>
    <scope>NUCLEOTIDE SEQUENCE [LARGE SCALE GENOMIC DNA]</scope>
</reference>
<keyword evidence="3" id="KW-1185">Reference proteome</keyword>
<dbReference type="OrthoDB" id="6433710at2759"/>
<comment type="caution">
    <text evidence="2">The sequence shown here is derived from an EMBL/GenBank/DDBJ whole genome shotgun (WGS) entry which is preliminary data.</text>
</comment>
<name>A0A4Y2DT93_ARAVE</name>
<feature type="domain" description="DNA helicase Pif1-like 2B" evidence="1">
    <location>
        <begin position="27"/>
        <end position="70"/>
    </location>
</feature>
<sequence length="130" mass="14426">MLPGETATYKSMDTVIDQDEVINLPTEFLNSLYLSGLPPHIINLKVGVPIILLGNIDPPCLCNGSRLAMKRLLNNVIEATILIGKFKGEDMLILCIPMIPTDMSFQFKRLQFTIKLAFAILLNKSHGQSL</sequence>
<evidence type="ECO:0000259" key="1">
    <source>
        <dbReference type="Pfam" id="PF21530"/>
    </source>
</evidence>
<proteinExistence type="predicted"/>
<dbReference type="Proteomes" id="UP000499080">
    <property type="component" value="Unassembled WGS sequence"/>
</dbReference>
<dbReference type="Pfam" id="PF21530">
    <property type="entry name" value="Pif1_2B_dom"/>
    <property type="match status" value="1"/>
</dbReference>
<dbReference type="PANTHER" id="PTHR10492">
    <property type="match status" value="1"/>
</dbReference>
<dbReference type="AlphaFoldDB" id="A0A4Y2DT93"/>
<accession>A0A4Y2DT93</accession>
<dbReference type="PANTHER" id="PTHR10492:SF57">
    <property type="entry name" value="ATP-DEPENDENT DNA HELICASE"/>
    <property type="match status" value="1"/>
</dbReference>
<protein>
    <recommendedName>
        <fullName evidence="1">DNA helicase Pif1-like 2B domain-containing protein</fullName>
    </recommendedName>
</protein>
<organism evidence="2 3">
    <name type="scientific">Araneus ventricosus</name>
    <name type="common">Orbweaver spider</name>
    <name type="synonym">Epeira ventricosa</name>
    <dbReference type="NCBI Taxonomy" id="182803"/>
    <lineage>
        <taxon>Eukaryota</taxon>
        <taxon>Metazoa</taxon>
        <taxon>Ecdysozoa</taxon>
        <taxon>Arthropoda</taxon>
        <taxon>Chelicerata</taxon>
        <taxon>Arachnida</taxon>
        <taxon>Araneae</taxon>
        <taxon>Araneomorphae</taxon>
        <taxon>Entelegynae</taxon>
        <taxon>Araneoidea</taxon>
        <taxon>Araneidae</taxon>
        <taxon>Araneus</taxon>
    </lineage>
</organism>
<evidence type="ECO:0000313" key="3">
    <source>
        <dbReference type="Proteomes" id="UP000499080"/>
    </source>
</evidence>